<dbReference type="Proteomes" id="UP000275772">
    <property type="component" value="Unassembled WGS sequence"/>
</dbReference>
<dbReference type="VEuPathDB" id="FungiDB:BLGHR1_15969"/>
<name>A0A383UZI9_BLUHO</name>
<sequence length="86" mass="9919">MLAYLSGYSDGRFFQFDRNKEEMIKVECMKYIIITLNVFQYTTRLAVGVGSTKALLTTKFIFIDVIREIWLLLDPCGSNIVCLILI</sequence>
<accession>A0A383UZI9</accession>
<organism evidence="1 3">
    <name type="scientific">Blumeria hordei</name>
    <name type="common">Barley powdery mildew</name>
    <name type="synonym">Blumeria graminis f. sp. hordei</name>
    <dbReference type="NCBI Taxonomy" id="2867405"/>
    <lineage>
        <taxon>Eukaryota</taxon>
        <taxon>Fungi</taxon>
        <taxon>Dikarya</taxon>
        <taxon>Ascomycota</taxon>
        <taxon>Pezizomycotina</taxon>
        <taxon>Leotiomycetes</taxon>
        <taxon>Erysiphales</taxon>
        <taxon>Erysiphaceae</taxon>
        <taxon>Blumeria</taxon>
    </lineage>
</organism>
<evidence type="ECO:0000313" key="3">
    <source>
        <dbReference type="Proteomes" id="UP000275772"/>
    </source>
</evidence>
<evidence type="ECO:0000313" key="1">
    <source>
        <dbReference type="EMBL" id="SZF05169.1"/>
    </source>
</evidence>
<reference evidence="1 3" key="1">
    <citation type="submission" date="2017-11" db="EMBL/GenBank/DDBJ databases">
        <authorList>
            <person name="Kracher B."/>
        </authorList>
    </citation>
    <scope>NUCLEOTIDE SEQUENCE [LARGE SCALE GENOMIC DNA]</scope>
    <source>
        <strain evidence="1 3">RACE1</strain>
    </source>
</reference>
<protein>
    <submittedName>
        <fullName evidence="1">Uncharacterized protein</fullName>
    </submittedName>
</protein>
<dbReference type="EMBL" id="UNSH01000074">
    <property type="protein sequence ID" value="SZF05169.1"/>
    <property type="molecule type" value="Genomic_DNA"/>
</dbReference>
<dbReference type="AlphaFoldDB" id="A0A383UZI9"/>
<proteinExistence type="predicted"/>
<evidence type="ECO:0000313" key="2">
    <source>
        <dbReference type="EMBL" id="SZF05172.1"/>
    </source>
</evidence>
<gene>
    <name evidence="1" type="ORF">BLGHR1_15969</name>
    <name evidence="2" type="ORF">BLGHR1_15971</name>
</gene>
<dbReference type="VEuPathDB" id="FungiDB:BLGHR1_15971"/>
<dbReference type="EMBL" id="UNSH01000074">
    <property type="protein sequence ID" value="SZF05172.1"/>
    <property type="molecule type" value="Genomic_DNA"/>
</dbReference>